<reference evidence="2" key="1">
    <citation type="journal article" date="2020" name="Stud. Mycol.">
        <title>101 Dothideomycetes genomes: a test case for predicting lifestyles and emergence of pathogens.</title>
        <authorList>
            <person name="Haridas S."/>
            <person name="Albert R."/>
            <person name="Binder M."/>
            <person name="Bloem J."/>
            <person name="Labutti K."/>
            <person name="Salamov A."/>
            <person name="Andreopoulos B."/>
            <person name="Baker S."/>
            <person name="Barry K."/>
            <person name="Bills G."/>
            <person name="Bluhm B."/>
            <person name="Cannon C."/>
            <person name="Castanera R."/>
            <person name="Culley D."/>
            <person name="Daum C."/>
            <person name="Ezra D."/>
            <person name="Gonzalez J."/>
            <person name="Henrissat B."/>
            <person name="Kuo A."/>
            <person name="Liang C."/>
            <person name="Lipzen A."/>
            <person name="Lutzoni F."/>
            <person name="Magnuson J."/>
            <person name="Mondo S."/>
            <person name="Nolan M."/>
            <person name="Ohm R."/>
            <person name="Pangilinan J."/>
            <person name="Park H.-J."/>
            <person name="Ramirez L."/>
            <person name="Alfaro M."/>
            <person name="Sun H."/>
            <person name="Tritt A."/>
            <person name="Yoshinaga Y."/>
            <person name="Zwiers L.-H."/>
            <person name="Turgeon B."/>
            <person name="Goodwin S."/>
            <person name="Spatafora J."/>
            <person name="Crous P."/>
            <person name="Grigoriev I."/>
        </authorList>
    </citation>
    <scope>NUCLEOTIDE SEQUENCE</scope>
    <source>
        <strain evidence="2">CBS 207.26</strain>
    </source>
</reference>
<feature type="compositionally biased region" description="Pro residues" evidence="1">
    <location>
        <begin position="158"/>
        <end position="167"/>
    </location>
</feature>
<dbReference type="Proteomes" id="UP000800200">
    <property type="component" value="Unassembled WGS sequence"/>
</dbReference>
<dbReference type="OrthoDB" id="5397628at2759"/>
<sequence>MSTPTPSTSKNHSICPHHRLLRKMAALFSTVKYILNLLLPFTNPQTPLLQDFVHTAVLCSALYFAPQIAEHYHNRSLNYRDPTYVPSVEPDGEAEVSEQDEIPHDVGVVEEPDEADQEDVALPPLAPTPPELQQQHQAFVEDDEPIGGLAEPIAGPANPQPNGPRPTPQNRVIGAKKAKSLARKDQRRAYHEFHRQQAEIRRAQEAEGKEKREALLAEEKKRRAEVEREIQAREKEGRERKKEEERREVEQERQRRERVVRLVKEGLNKQGAVDLVELTSNEGKDQLWIERLVKASGILSQSDVKGEAHIMITGDGWVVRIDAELMREAYASAMASGERKGGKITFEEFGGFLENAVKRRAKS</sequence>
<feature type="region of interest" description="Disordered" evidence="1">
    <location>
        <begin position="234"/>
        <end position="253"/>
    </location>
</feature>
<evidence type="ECO:0000313" key="2">
    <source>
        <dbReference type="EMBL" id="KAF2194619.1"/>
    </source>
</evidence>
<proteinExistence type="predicted"/>
<evidence type="ECO:0000313" key="3">
    <source>
        <dbReference type="Proteomes" id="UP000800200"/>
    </source>
</evidence>
<feature type="region of interest" description="Disordered" evidence="1">
    <location>
        <begin position="111"/>
        <end position="130"/>
    </location>
</feature>
<keyword evidence="3" id="KW-1185">Reference proteome</keyword>
<feature type="compositionally biased region" description="Basic and acidic residues" evidence="1">
    <location>
        <begin position="182"/>
        <end position="195"/>
    </location>
</feature>
<evidence type="ECO:0000256" key="1">
    <source>
        <dbReference type="SAM" id="MobiDB-lite"/>
    </source>
</evidence>
<organism evidence="2 3">
    <name type="scientific">Zopfia rhizophila CBS 207.26</name>
    <dbReference type="NCBI Taxonomy" id="1314779"/>
    <lineage>
        <taxon>Eukaryota</taxon>
        <taxon>Fungi</taxon>
        <taxon>Dikarya</taxon>
        <taxon>Ascomycota</taxon>
        <taxon>Pezizomycotina</taxon>
        <taxon>Dothideomycetes</taxon>
        <taxon>Dothideomycetes incertae sedis</taxon>
        <taxon>Zopfiaceae</taxon>
        <taxon>Zopfia</taxon>
    </lineage>
</organism>
<dbReference type="AlphaFoldDB" id="A0A6A6EV15"/>
<gene>
    <name evidence="2" type="ORF">K469DRAFT_706091</name>
</gene>
<dbReference type="EMBL" id="ML994611">
    <property type="protein sequence ID" value="KAF2194619.1"/>
    <property type="molecule type" value="Genomic_DNA"/>
</dbReference>
<feature type="region of interest" description="Disordered" evidence="1">
    <location>
        <begin position="146"/>
        <end position="195"/>
    </location>
</feature>
<protein>
    <submittedName>
        <fullName evidence="2">Uncharacterized protein</fullName>
    </submittedName>
</protein>
<name>A0A6A6EV15_9PEZI</name>
<accession>A0A6A6EV15</accession>